<comment type="caution">
    <text evidence="2">The sequence shown here is derived from an EMBL/GenBank/DDBJ whole genome shotgun (WGS) entry which is preliminary data.</text>
</comment>
<gene>
    <name evidence="2" type="ORF">Bca52824_052724</name>
</gene>
<sequence>MIGDGDGDTISKDGASIVRAGDGISKDGESELGERRLVEDMVIGTGSMVEKSTERVSYSTALTDGSSVAELKPDFIFKDGVAEVAIPEELLQDMREEGEIDEAEEVEEDGSEVEEEEVNLEECVESAVGEGQVAGTQEAHNKVKMLADSIEDDERNAGGGGVDIASNQG</sequence>
<keyword evidence="3" id="KW-1185">Reference proteome</keyword>
<dbReference type="AlphaFoldDB" id="A0A8X7UK76"/>
<protein>
    <submittedName>
        <fullName evidence="2">Uncharacterized protein</fullName>
    </submittedName>
</protein>
<dbReference type="EMBL" id="JAAMPC010000011">
    <property type="protein sequence ID" value="KAG2281504.1"/>
    <property type="molecule type" value="Genomic_DNA"/>
</dbReference>
<evidence type="ECO:0000256" key="1">
    <source>
        <dbReference type="SAM" id="MobiDB-lite"/>
    </source>
</evidence>
<evidence type="ECO:0000313" key="3">
    <source>
        <dbReference type="Proteomes" id="UP000886595"/>
    </source>
</evidence>
<feature type="region of interest" description="Disordered" evidence="1">
    <location>
        <begin position="95"/>
        <end position="118"/>
    </location>
</feature>
<feature type="region of interest" description="Disordered" evidence="1">
    <location>
        <begin position="148"/>
        <end position="169"/>
    </location>
</feature>
<feature type="compositionally biased region" description="Acidic residues" evidence="1">
    <location>
        <begin position="98"/>
        <end position="118"/>
    </location>
</feature>
<evidence type="ECO:0000313" key="2">
    <source>
        <dbReference type="EMBL" id="KAG2281504.1"/>
    </source>
</evidence>
<reference evidence="2 3" key="1">
    <citation type="submission" date="2020-02" db="EMBL/GenBank/DDBJ databases">
        <authorList>
            <person name="Ma Q."/>
            <person name="Huang Y."/>
            <person name="Song X."/>
            <person name="Pei D."/>
        </authorList>
    </citation>
    <scope>NUCLEOTIDE SEQUENCE [LARGE SCALE GENOMIC DNA]</scope>
    <source>
        <strain evidence="2">Sxm20200214</strain>
        <tissue evidence="2">Leaf</tissue>
    </source>
</reference>
<feature type="region of interest" description="Disordered" evidence="1">
    <location>
        <begin position="1"/>
        <end position="32"/>
    </location>
</feature>
<accession>A0A8X7UK76</accession>
<dbReference type="Proteomes" id="UP000886595">
    <property type="component" value="Unassembled WGS sequence"/>
</dbReference>
<proteinExistence type="predicted"/>
<organism evidence="2 3">
    <name type="scientific">Brassica carinata</name>
    <name type="common">Ethiopian mustard</name>
    <name type="synonym">Abyssinian cabbage</name>
    <dbReference type="NCBI Taxonomy" id="52824"/>
    <lineage>
        <taxon>Eukaryota</taxon>
        <taxon>Viridiplantae</taxon>
        <taxon>Streptophyta</taxon>
        <taxon>Embryophyta</taxon>
        <taxon>Tracheophyta</taxon>
        <taxon>Spermatophyta</taxon>
        <taxon>Magnoliopsida</taxon>
        <taxon>eudicotyledons</taxon>
        <taxon>Gunneridae</taxon>
        <taxon>Pentapetalae</taxon>
        <taxon>rosids</taxon>
        <taxon>malvids</taxon>
        <taxon>Brassicales</taxon>
        <taxon>Brassicaceae</taxon>
        <taxon>Brassiceae</taxon>
        <taxon>Brassica</taxon>
    </lineage>
</organism>
<name>A0A8X7UK76_BRACI</name>